<evidence type="ECO:0000256" key="3">
    <source>
        <dbReference type="ARBA" id="ARBA00011245"/>
    </source>
</evidence>
<dbReference type="EMBL" id="BMZF01000003">
    <property type="protein sequence ID" value="GHA51058.1"/>
    <property type="molecule type" value="Genomic_DNA"/>
</dbReference>
<sequence length="351" mass="38098">MAPHFWLRAEDHNNEHRSPITPTEASALMKAGAKLTVERSDDRAHNDADFAALGCDMVDRGTWMDAPRDTVILGLKELPILDFPLIHRHIQFAHVFKGQDAAPQNLDRFKRGGGTLYDLEFLVDDTGRRVAAFGYWAGFAGAAIGLMAWIAQQRGEMLGAVPSYPNQAALVDELKTALGAIEPRPNAIVIGALGRVGTGAGDLFSALNMDVTKWDMDETASGGPFPEIAQHNIFLNCILASPNTPLFFGADDVAKSRNLSVIADIACDPNSPYNPIPIYGDNTRFDAPIIRVADMPVLDVMAIDNLPSMLPLESSADYAAQLLPVLLDFSEDKLGTWARAKSVFDEKIAAL</sequence>
<dbReference type="Proteomes" id="UP000634455">
    <property type="component" value="Unassembled WGS sequence"/>
</dbReference>
<dbReference type="PANTHER" id="PTHR11133:SF23">
    <property type="entry name" value="SACCHAROPINE DEHYDROGENASE [NAD(+), L-LYSINE-FORMING]"/>
    <property type="match status" value="1"/>
</dbReference>
<evidence type="ECO:0000256" key="5">
    <source>
        <dbReference type="ARBA" id="ARBA00021221"/>
    </source>
</evidence>
<protein>
    <recommendedName>
        <fullName evidence="5">Saccharopine dehydrogenase [NAD(+), L-lysine-forming]</fullName>
        <ecNumber evidence="4">1.5.1.7</ecNumber>
    </recommendedName>
    <alternativeName>
        <fullName evidence="10">Lysine--2-oxoglutarate reductase</fullName>
    </alternativeName>
</protein>
<comment type="catalytic activity">
    <reaction evidence="11">
        <text>L-saccharopine + NAD(+) + H2O = L-lysine + 2-oxoglutarate + NADH + H(+)</text>
        <dbReference type="Rhea" id="RHEA:12440"/>
        <dbReference type="ChEBI" id="CHEBI:15377"/>
        <dbReference type="ChEBI" id="CHEBI:15378"/>
        <dbReference type="ChEBI" id="CHEBI:16810"/>
        <dbReference type="ChEBI" id="CHEBI:32551"/>
        <dbReference type="ChEBI" id="CHEBI:57540"/>
        <dbReference type="ChEBI" id="CHEBI:57945"/>
        <dbReference type="ChEBI" id="CHEBI:57951"/>
        <dbReference type="EC" id="1.5.1.7"/>
    </reaction>
</comment>
<dbReference type="Gene3D" id="3.40.50.720">
    <property type="entry name" value="NAD(P)-binding Rossmann-like Domain"/>
    <property type="match status" value="2"/>
</dbReference>
<comment type="similarity">
    <text evidence="2">Belongs to the AlaDH/PNT family.</text>
</comment>
<dbReference type="SUPFAM" id="SSF52283">
    <property type="entry name" value="Formate/glycerate dehydrogenase catalytic domain-like"/>
    <property type="match status" value="1"/>
</dbReference>
<feature type="domain" description="Alanine dehydrogenase/pyridine nucleotide transhydrogenase N-terminal" evidence="14">
    <location>
        <begin position="6"/>
        <end position="140"/>
    </location>
</feature>
<dbReference type="RefSeq" id="WP_189640006.1">
    <property type="nucleotide sequence ID" value="NZ_BMZF01000003.1"/>
</dbReference>
<evidence type="ECO:0000313" key="15">
    <source>
        <dbReference type="EMBL" id="GHA51058.1"/>
    </source>
</evidence>
<evidence type="ECO:0000256" key="10">
    <source>
        <dbReference type="ARBA" id="ARBA00033228"/>
    </source>
</evidence>
<evidence type="ECO:0000313" key="16">
    <source>
        <dbReference type="Proteomes" id="UP000634455"/>
    </source>
</evidence>
<comment type="pathway">
    <text evidence="1">Amino-acid biosynthesis; L-lysine biosynthesis via AAA pathway; L-lysine from L-alpha-aminoadipate (fungal route): step 3/3.</text>
</comment>
<evidence type="ECO:0000256" key="11">
    <source>
        <dbReference type="ARBA" id="ARBA00047860"/>
    </source>
</evidence>
<evidence type="ECO:0000256" key="12">
    <source>
        <dbReference type="SAM" id="Phobius"/>
    </source>
</evidence>
<feature type="domain" description="Alanine dehydrogenase/pyridine nucleotide transhydrogenase NAD(H)-binding" evidence="13">
    <location>
        <begin position="170"/>
        <end position="302"/>
    </location>
</feature>
<keyword evidence="12" id="KW-0472">Membrane</keyword>
<dbReference type="InterPro" id="IPR007886">
    <property type="entry name" value="AlaDH/PNT_N"/>
</dbReference>
<keyword evidence="12" id="KW-0812">Transmembrane</keyword>
<evidence type="ECO:0000256" key="8">
    <source>
        <dbReference type="ARBA" id="ARBA00023027"/>
    </source>
</evidence>
<dbReference type="PANTHER" id="PTHR11133">
    <property type="entry name" value="SACCHAROPINE DEHYDROGENASE"/>
    <property type="match status" value="1"/>
</dbReference>
<gene>
    <name evidence="15" type="primary">sdh</name>
    <name evidence="15" type="ORF">GCM10008927_15430</name>
</gene>
<keyword evidence="6" id="KW-0028">Amino-acid biosynthesis</keyword>
<dbReference type="Pfam" id="PF05222">
    <property type="entry name" value="AlaDh_PNT_N"/>
    <property type="match status" value="1"/>
</dbReference>
<dbReference type="SMART" id="SM01003">
    <property type="entry name" value="AlaDh_PNT_N"/>
    <property type="match status" value="1"/>
</dbReference>
<proteinExistence type="inferred from homology"/>
<dbReference type="InterPro" id="IPR007698">
    <property type="entry name" value="AlaDH/PNT_NAD(H)-bd"/>
</dbReference>
<evidence type="ECO:0000259" key="14">
    <source>
        <dbReference type="SMART" id="SM01003"/>
    </source>
</evidence>
<dbReference type="SUPFAM" id="SSF51735">
    <property type="entry name" value="NAD(P)-binding Rossmann-fold domains"/>
    <property type="match status" value="1"/>
</dbReference>
<name>A0ABQ3D177_9RHOB</name>
<keyword evidence="7" id="KW-0560">Oxidoreductase</keyword>
<evidence type="ECO:0000259" key="13">
    <source>
        <dbReference type="SMART" id="SM01002"/>
    </source>
</evidence>
<keyword evidence="16" id="KW-1185">Reference proteome</keyword>
<comment type="caution">
    <text evidence="15">The sequence shown here is derived from an EMBL/GenBank/DDBJ whole genome shotgun (WGS) entry which is preliminary data.</text>
</comment>
<dbReference type="SMART" id="SM01002">
    <property type="entry name" value="AlaDh_PNT_C"/>
    <property type="match status" value="1"/>
</dbReference>
<dbReference type="PIRSF" id="PIRSF018250">
    <property type="entry name" value="Saccharopine_DH_Lys"/>
    <property type="match status" value="1"/>
</dbReference>
<feature type="transmembrane region" description="Helical" evidence="12">
    <location>
        <begin position="133"/>
        <end position="151"/>
    </location>
</feature>
<keyword evidence="8" id="KW-0520">NAD</keyword>
<dbReference type="EC" id="1.5.1.7" evidence="4"/>
<keyword evidence="9" id="KW-1015">Disulfide bond</keyword>
<dbReference type="InterPro" id="IPR051168">
    <property type="entry name" value="AASS"/>
</dbReference>
<accession>A0ABQ3D177</accession>
<evidence type="ECO:0000256" key="2">
    <source>
        <dbReference type="ARBA" id="ARBA00005689"/>
    </source>
</evidence>
<dbReference type="CDD" id="cd12188">
    <property type="entry name" value="SDH"/>
    <property type="match status" value="1"/>
</dbReference>
<evidence type="ECO:0000256" key="6">
    <source>
        <dbReference type="ARBA" id="ARBA00022605"/>
    </source>
</evidence>
<evidence type="ECO:0000256" key="1">
    <source>
        <dbReference type="ARBA" id="ARBA00004884"/>
    </source>
</evidence>
<evidence type="ECO:0000256" key="4">
    <source>
        <dbReference type="ARBA" id="ARBA00012847"/>
    </source>
</evidence>
<organism evidence="15 16">
    <name type="scientific">Paramylibacter ulvae</name>
    <dbReference type="NCBI Taxonomy" id="1651968"/>
    <lineage>
        <taxon>Bacteria</taxon>
        <taxon>Pseudomonadati</taxon>
        <taxon>Pseudomonadota</taxon>
        <taxon>Alphaproteobacteria</taxon>
        <taxon>Rhodobacterales</taxon>
        <taxon>Paracoccaceae</taxon>
        <taxon>Paramylibacter</taxon>
    </lineage>
</organism>
<keyword evidence="12" id="KW-1133">Transmembrane helix</keyword>
<dbReference type="InterPro" id="IPR027281">
    <property type="entry name" value="Lys1"/>
</dbReference>
<evidence type="ECO:0000256" key="9">
    <source>
        <dbReference type="ARBA" id="ARBA00023157"/>
    </source>
</evidence>
<dbReference type="InterPro" id="IPR036291">
    <property type="entry name" value="NAD(P)-bd_dom_sf"/>
</dbReference>
<evidence type="ECO:0000256" key="7">
    <source>
        <dbReference type="ARBA" id="ARBA00023002"/>
    </source>
</evidence>
<comment type="subunit">
    <text evidence="3">Monomer.</text>
</comment>
<reference evidence="16" key="1">
    <citation type="journal article" date="2019" name="Int. J. Syst. Evol. Microbiol.">
        <title>The Global Catalogue of Microorganisms (GCM) 10K type strain sequencing project: providing services to taxonomists for standard genome sequencing and annotation.</title>
        <authorList>
            <consortium name="The Broad Institute Genomics Platform"/>
            <consortium name="The Broad Institute Genome Sequencing Center for Infectious Disease"/>
            <person name="Wu L."/>
            <person name="Ma J."/>
        </authorList>
    </citation>
    <scope>NUCLEOTIDE SEQUENCE [LARGE SCALE GENOMIC DNA]</scope>
    <source>
        <strain evidence="16">KCTC 32465</strain>
    </source>
</reference>